<evidence type="ECO:0000259" key="3">
    <source>
        <dbReference type="PROSITE" id="PS50883"/>
    </source>
</evidence>
<proteinExistence type="predicted"/>
<feature type="transmembrane region" description="Helical" evidence="2">
    <location>
        <begin position="180"/>
        <end position="202"/>
    </location>
</feature>
<sequence>MIGPPLSKLRSYWVRYALAFALLISMIAGAQFVSWQRLESSARDARIIRMSDSQKMLSQRLAFMSHRLHVAGDVEVHGRTILTDLEQFFSSHKALVDIAEEVPTADAIYATGEEAGLDARVRQFVADIRLILTLDPADPRFDVVLQRIEEEASGPLLADLEAALTAFSENAQKRYDRLQILLRVFFSLTVALLIAEATLVFWPTHRNMNRALRIAEERSRRLEERNTQLVQLSERLEHSALHDQLTGLANRKKLYRNLEQRLEDRRSAGDCQCVMHLDLDRFKEINDTLGHAVGDIVLKRVAAAMRSLVRAEDLVARIGGDEFVIVAGFTGANPSEQADRIATSVIRCIRAPMVIEGHNCIVGASVGYTFSMSDQDTPERLIANADIALYEAKRAGKGIAVKFDPSMRQGIERRHELMQDLERAIGQDEFVPYFQPAICLKSGSVVGFEALTRWEHPERGTLHPSEFVHLAEEAGLLRQIETRTMILSLDALTALRCEGWHIPSLALNTSTDSLTSPDYTAELEEALAERGLAHVDITIEVVERTLINARDSPALKTLRTLSERGCAVELDDFGTGYASLSMLATLDLSGLKIDRSLIADLRSTRTCQIVEAVTGLGKSMGLRIVAEGVEHPYQFATLRKLGCDVVQGFGIAKPLSLSEARVWLHDYGSHPGVADNLAAPPRGA</sequence>
<evidence type="ECO:0000313" key="6">
    <source>
        <dbReference type="Proteomes" id="UP000193900"/>
    </source>
</evidence>
<protein>
    <submittedName>
        <fullName evidence="5">Cyclic di-GMP phosphodiesterase Gmr</fullName>
        <ecNumber evidence="5">3.1.4.52</ecNumber>
    </submittedName>
</protein>
<keyword evidence="2" id="KW-1133">Transmembrane helix</keyword>
<dbReference type="InterPro" id="IPR035919">
    <property type="entry name" value="EAL_sf"/>
</dbReference>
<dbReference type="EMBL" id="FWFZ01000010">
    <property type="protein sequence ID" value="SLN53197.1"/>
    <property type="molecule type" value="Genomic_DNA"/>
</dbReference>
<evidence type="ECO:0000313" key="5">
    <source>
        <dbReference type="EMBL" id="SLN53197.1"/>
    </source>
</evidence>
<reference evidence="5 6" key="1">
    <citation type="submission" date="2017-03" db="EMBL/GenBank/DDBJ databases">
        <authorList>
            <person name="Afonso C.L."/>
            <person name="Miller P.J."/>
            <person name="Scott M.A."/>
            <person name="Spackman E."/>
            <person name="Goraichik I."/>
            <person name="Dimitrov K.M."/>
            <person name="Suarez D.L."/>
            <person name="Swayne D.E."/>
        </authorList>
    </citation>
    <scope>NUCLEOTIDE SEQUENCE [LARGE SCALE GENOMIC DNA]</scope>
    <source>
        <strain evidence="5 6">CECT 7023</strain>
    </source>
</reference>
<gene>
    <name evidence="5" type="primary">gmr_4</name>
    <name evidence="5" type="ORF">ROA7023_02359</name>
</gene>
<dbReference type="SUPFAM" id="SSF141868">
    <property type="entry name" value="EAL domain-like"/>
    <property type="match status" value="1"/>
</dbReference>
<dbReference type="SMART" id="SM00052">
    <property type="entry name" value="EAL"/>
    <property type="match status" value="1"/>
</dbReference>
<dbReference type="Pfam" id="PF00990">
    <property type="entry name" value="GGDEF"/>
    <property type="match status" value="1"/>
</dbReference>
<evidence type="ECO:0000256" key="2">
    <source>
        <dbReference type="SAM" id="Phobius"/>
    </source>
</evidence>
<dbReference type="InterPro" id="IPR029787">
    <property type="entry name" value="Nucleotide_cyclase"/>
</dbReference>
<organism evidence="5 6">
    <name type="scientific">Roseisalinus antarcticus</name>
    <dbReference type="NCBI Taxonomy" id="254357"/>
    <lineage>
        <taxon>Bacteria</taxon>
        <taxon>Pseudomonadati</taxon>
        <taxon>Pseudomonadota</taxon>
        <taxon>Alphaproteobacteria</taxon>
        <taxon>Rhodobacterales</taxon>
        <taxon>Roseobacteraceae</taxon>
        <taxon>Roseisalinus</taxon>
    </lineage>
</organism>
<feature type="transmembrane region" description="Helical" evidence="2">
    <location>
        <begin position="12"/>
        <end position="33"/>
    </location>
</feature>
<dbReference type="Gene3D" id="3.30.70.270">
    <property type="match status" value="1"/>
</dbReference>
<dbReference type="AlphaFoldDB" id="A0A1Y5T3I4"/>
<dbReference type="InterPro" id="IPR043128">
    <property type="entry name" value="Rev_trsase/Diguanyl_cyclase"/>
</dbReference>
<dbReference type="PROSITE" id="PS50887">
    <property type="entry name" value="GGDEF"/>
    <property type="match status" value="1"/>
</dbReference>
<dbReference type="NCBIfam" id="TIGR00254">
    <property type="entry name" value="GGDEF"/>
    <property type="match status" value="1"/>
</dbReference>
<dbReference type="SUPFAM" id="SSF55073">
    <property type="entry name" value="Nucleotide cyclase"/>
    <property type="match status" value="1"/>
</dbReference>
<evidence type="ECO:0000259" key="4">
    <source>
        <dbReference type="PROSITE" id="PS50887"/>
    </source>
</evidence>
<dbReference type="GO" id="GO:0071111">
    <property type="term" value="F:cyclic-guanylate-specific phosphodiesterase activity"/>
    <property type="evidence" value="ECO:0007669"/>
    <property type="project" value="UniProtKB-EC"/>
</dbReference>
<dbReference type="OrthoDB" id="9814202at2"/>
<dbReference type="PANTHER" id="PTHR44757:SF2">
    <property type="entry name" value="BIOFILM ARCHITECTURE MAINTENANCE PROTEIN MBAA"/>
    <property type="match status" value="1"/>
</dbReference>
<dbReference type="EC" id="3.1.4.52" evidence="5"/>
<dbReference type="InterPro" id="IPR000160">
    <property type="entry name" value="GGDEF_dom"/>
</dbReference>
<feature type="domain" description="GGDEF" evidence="4">
    <location>
        <begin position="270"/>
        <end position="405"/>
    </location>
</feature>
<dbReference type="Gene3D" id="3.20.20.450">
    <property type="entry name" value="EAL domain"/>
    <property type="match status" value="1"/>
</dbReference>
<dbReference type="PROSITE" id="PS50883">
    <property type="entry name" value="EAL"/>
    <property type="match status" value="1"/>
</dbReference>
<keyword evidence="1" id="KW-0175">Coiled coil</keyword>
<dbReference type="Pfam" id="PF00563">
    <property type="entry name" value="EAL"/>
    <property type="match status" value="1"/>
</dbReference>
<dbReference type="Proteomes" id="UP000193900">
    <property type="component" value="Unassembled WGS sequence"/>
</dbReference>
<dbReference type="SMART" id="SM00267">
    <property type="entry name" value="GGDEF"/>
    <property type="match status" value="1"/>
</dbReference>
<dbReference type="InterPro" id="IPR001633">
    <property type="entry name" value="EAL_dom"/>
</dbReference>
<dbReference type="CDD" id="cd01949">
    <property type="entry name" value="GGDEF"/>
    <property type="match status" value="1"/>
</dbReference>
<keyword evidence="2" id="KW-0812">Transmembrane</keyword>
<dbReference type="RefSeq" id="WP_159458491.1">
    <property type="nucleotide sequence ID" value="NZ_FWFZ01000010.1"/>
</dbReference>
<keyword evidence="2" id="KW-0472">Membrane</keyword>
<feature type="domain" description="EAL" evidence="3">
    <location>
        <begin position="414"/>
        <end position="668"/>
    </location>
</feature>
<evidence type="ECO:0000256" key="1">
    <source>
        <dbReference type="SAM" id="Coils"/>
    </source>
</evidence>
<feature type="coiled-coil region" evidence="1">
    <location>
        <begin position="205"/>
        <end position="232"/>
    </location>
</feature>
<name>A0A1Y5T3I4_9RHOB</name>
<keyword evidence="6" id="KW-1185">Reference proteome</keyword>
<accession>A0A1Y5T3I4</accession>
<dbReference type="PANTHER" id="PTHR44757">
    <property type="entry name" value="DIGUANYLATE CYCLASE DGCP"/>
    <property type="match status" value="1"/>
</dbReference>
<dbReference type="CDD" id="cd01948">
    <property type="entry name" value="EAL"/>
    <property type="match status" value="1"/>
</dbReference>
<keyword evidence="5" id="KW-0378">Hydrolase</keyword>
<dbReference type="InterPro" id="IPR052155">
    <property type="entry name" value="Biofilm_reg_signaling"/>
</dbReference>